<organism evidence="1 2">
    <name type="scientific">Solirubrobacter phytolaccae</name>
    <dbReference type="NCBI Taxonomy" id="1404360"/>
    <lineage>
        <taxon>Bacteria</taxon>
        <taxon>Bacillati</taxon>
        <taxon>Actinomycetota</taxon>
        <taxon>Thermoleophilia</taxon>
        <taxon>Solirubrobacterales</taxon>
        <taxon>Solirubrobacteraceae</taxon>
        <taxon>Solirubrobacter</taxon>
    </lineage>
</organism>
<dbReference type="EMBL" id="JAPDDP010000001">
    <property type="protein sequence ID" value="MDA0178703.1"/>
    <property type="molecule type" value="Genomic_DNA"/>
</dbReference>
<proteinExistence type="predicted"/>
<protein>
    <submittedName>
        <fullName evidence="1">Uncharacterized protein</fullName>
    </submittedName>
</protein>
<evidence type="ECO:0000313" key="2">
    <source>
        <dbReference type="Proteomes" id="UP001147653"/>
    </source>
</evidence>
<gene>
    <name evidence="1" type="ORF">OJ997_00225</name>
</gene>
<comment type="caution">
    <text evidence="1">The sequence shown here is derived from an EMBL/GenBank/DDBJ whole genome shotgun (WGS) entry which is preliminary data.</text>
</comment>
<accession>A0A9X3N2S7</accession>
<evidence type="ECO:0000313" key="1">
    <source>
        <dbReference type="EMBL" id="MDA0178703.1"/>
    </source>
</evidence>
<dbReference type="Proteomes" id="UP001147653">
    <property type="component" value="Unassembled WGS sequence"/>
</dbReference>
<name>A0A9X3N2S7_9ACTN</name>
<keyword evidence="2" id="KW-1185">Reference proteome</keyword>
<dbReference type="RefSeq" id="WP_270022959.1">
    <property type="nucleotide sequence ID" value="NZ_JAPDDP010000001.1"/>
</dbReference>
<dbReference type="AlphaFoldDB" id="A0A9X3N2S7"/>
<reference evidence="1" key="1">
    <citation type="submission" date="2022-10" db="EMBL/GenBank/DDBJ databases">
        <title>The WGS of Solirubrobacter phytolaccae KCTC 29190.</title>
        <authorList>
            <person name="Jiang Z."/>
        </authorList>
    </citation>
    <scope>NUCLEOTIDE SEQUENCE</scope>
    <source>
        <strain evidence="1">KCTC 29190</strain>
    </source>
</reference>
<sequence>MALSASTAAAVPPAPCNNAPQITDAVANDGHHSPTNVTSAWWTEGAGHLQAVIKVFAGTPVAEHDEADVPAAGYAFVYTANGQTRYVRAVLPIGGRHEFDHGTYSGVGGFANEGATTGLVESSASGTGGTVTIDVPGIAAGTKLTGAFVITYDGVTNGGVFTEVDHAPGGEAWTDPARGADYVVGSCGATPPPGATPTPTAPGPGTETAITSVQLSAPKRVTGRKTVTVTGKVLPARANVDVTLSRHGKATAKSTAKTAADGTFKLRVVVGETTRLRASVGGTASGELTVTAYSKVKIKVRNRADGSAVVTGTVDPKLPGRVLWLRANAIKESARATVRNGKFTLRLKSPRPGRYQAVYIPTGERAERSTSNTGVIR</sequence>